<evidence type="ECO:0008006" key="4">
    <source>
        <dbReference type="Google" id="ProtNLM"/>
    </source>
</evidence>
<dbReference type="Proteomes" id="UP000184112">
    <property type="component" value="Unassembled WGS sequence"/>
</dbReference>
<evidence type="ECO:0000313" key="2">
    <source>
        <dbReference type="EMBL" id="SHG80251.1"/>
    </source>
</evidence>
<organism evidence="2 3">
    <name type="scientific">Flavobacterium johnsoniae</name>
    <name type="common">Cytophaga johnsonae</name>
    <dbReference type="NCBI Taxonomy" id="986"/>
    <lineage>
        <taxon>Bacteria</taxon>
        <taxon>Pseudomonadati</taxon>
        <taxon>Bacteroidota</taxon>
        <taxon>Flavobacteriia</taxon>
        <taxon>Flavobacteriales</taxon>
        <taxon>Flavobacteriaceae</taxon>
        <taxon>Flavobacterium</taxon>
    </lineage>
</organism>
<evidence type="ECO:0000256" key="1">
    <source>
        <dbReference type="SAM" id="SignalP"/>
    </source>
</evidence>
<reference evidence="2 3" key="1">
    <citation type="submission" date="2016-11" db="EMBL/GenBank/DDBJ databases">
        <authorList>
            <person name="Jaros S."/>
            <person name="Januszkiewicz K."/>
            <person name="Wedrychowicz H."/>
        </authorList>
    </citation>
    <scope>NUCLEOTIDE SEQUENCE [LARGE SCALE GENOMIC DNA]</scope>
    <source>
        <strain evidence="2 3">DSM 6792</strain>
    </source>
</reference>
<keyword evidence="1" id="KW-0732">Signal</keyword>
<protein>
    <recommendedName>
        <fullName evidence="4">Cell wall anchor protein</fullName>
    </recommendedName>
</protein>
<evidence type="ECO:0000313" key="3">
    <source>
        <dbReference type="Proteomes" id="UP000184112"/>
    </source>
</evidence>
<gene>
    <name evidence="2" type="ORF">SAMN05444388_104288</name>
</gene>
<dbReference type="RefSeq" id="WP_073409383.1">
    <property type="nucleotide sequence ID" value="NZ_FQWH01000004.1"/>
</dbReference>
<proteinExistence type="predicted"/>
<dbReference type="EMBL" id="FQWH01000004">
    <property type="protein sequence ID" value="SHG80251.1"/>
    <property type="molecule type" value="Genomic_DNA"/>
</dbReference>
<sequence>MIKYSPQNYFKCLFFLFLLISFSGHSQIGIGTVTPNASSVLDITSTTQGMLTPRMTTAQRNAVASPADGLLVYDTDLKAFHFYSGATSTWISIASGVNPRLNFKRIRSTDNLAVVLAAELAAGGGSKYLLNTNTLYEINGTVSFNFPIDLNNAYIQGLDPNEDVLFRPTGNLFEGATGGGIKSVTLRAATGSVFNLNASATENLIFRDSVVANSANVGTISGFGLVFLSIVQYTGNTNGVTYNNISQLLLSNTGWLNNNNGTYEKVTGTFTLIEKQGGFSQVDGTAIGFDVSTSGLTITGDAVLESVVFTGSNTAGYVKGYTTGSFTGYNFNNSWNVRSAGIPTETDANAVGDFSMDYAVGTGLAVSFNSSNPSNIVKIGATGTPSTTYSNLFRFSTDAANRLRYVGKKKRIFQITGSISFQVPGLATHIIYIAKNGTVISQYKIYGRGQALNDIVVLPLNATTELVNNDYIEVFAQRYSGTTGDIVVPNMAITIK</sequence>
<dbReference type="AlphaFoldDB" id="A0A1M5MSK1"/>
<feature type="signal peptide" evidence="1">
    <location>
        <begin position="1"/>
        <end position="26"/>
    </location>
</feature>
<accession>A0A1M5MSK1</accession>
<name>A0A1M5MSK1_FLAJO</name>
<feature type="chain" id="PRO_5009912414" description="Cell wall anchor protein" evidence="1">
    <location>
        <begin position="27"/>
        <end position="496"/>
    </location>
</feature>